<dbReference type="Pfam" id="PF12867">
    <property type="entry name" value="DinB_2"/>
    <property type="match status" value="1"/>
</dbReference>
<dbReference type="Proteomes" id="UP001289615">
    <property type="component" value="Unassembled WGS sequence"/>
</dbReference>
<evidence type="ECO:0000313" key="4">
    <source>
        <dbReference type="Proteomes" id="UP001219585"/>
    </source>
</evidence>
<reference evidence="3" key="1">
    <citation type="submission" date="2022-11" db="EMBL/GenBank/DDBJ databases">
        <title>Lysinibacillus irui.</title>
        <authorList>
            <person name="Akintayo S.O."/>
        </authorList>
    </citation>
    <scope>NUCLEOTIDE SEQUENCE</scope>
    <source>
        <strain evidence="3">IRB4-01</strain>
    </source>
</reference>
<dbReference type="Proteomes" id="UP001219585">
    <property type="component" value="Chromosome"/>
</dbReference>
<dbReference type="Gene3D" id="1.20.120.450">
    <property type="entry name" value="dinb family like domain"/>
    <property type="match status" value="1"/>
</dbReference>
<keyword evidence="5" id="KW-1185">Reference proteome</keyword>
<protein>
    <submittedName>
        <fullName evidence="3">DinB family protein</fullName>
    </submittedName>
</protein>
<evidence type="ECO:0000259" key="1">
    <source>
        <dbReference type="Pfam" id="PF12867"/>
    </source>
</evidence>
<dbReference type="RefSeq" id="WP_274797132.1">
    <property type="nucleotide sequence ID" value="NZ_CP113527.1"/>
</dbReference>
<sequence>MQKTIDQLQYWIIKVPELFHVMTAEEIAHRPAAKKWSKKEIVGHLCDSAIVNLERLINIQYKASPYVVTTYDQVRWVELQGYQEMPIEAILQLWTSLNKKIIYVLENIPEKSLELPIVMNQQHLTLASLIQDYVQHLEHHIQHQICET</sequence>
<reference evidence="2 5" key="2">
    <citation type="submission" date="2023-12" db="EMBL/GenBank/DDBJ databases">
        <title>Genome comparison identifies genes involved in endophytic behavior of Lysinibacillus irui and provides insights into its role as a plant-growth promoting bacterium.</title>
        <authorList>
            <person name="Hilario S."/>
            <person name="Matos I."/>
            <person name="Goncalves M.F.M."/>
            <person name="Pardo C.A."/>
            <person name="Santos M.J."/>
        </authorList>
    </citation>
    <scope>NUCLEOTIDE SEQUENCE [LARGE SCALE GENOMIC DNA]</scope>
    <source>
        <strain evidence="2 5">B3</strain>
    </source>
</reference>
<name>A0AAJ5UYF0_9BACI</name>
<accession>A0AAJ5UYF0</accession>
<dbReference type="InterPro" id="IPR034660">
    <property type="entry name" value="DinB/YfiT-like"/>
</dbReference>
<evidence type="ECO:0000313" key="3">
    <source>
        <dbReference type="EMBL" id="WDV08905.1"/>
    </source>
</evidence>
<dbReference type="InterPro" id="IPR024775">
    <property type="entry name" value="DinB-like"/>
</dbReference>
<dbReference type="EMBL" id="JAXUIA010000002">
    <property type="protein sequence ID" value="MEA0975782.1"/>
    <property type="molecule type" value="Genomic_DNA"/>
</dbReference>
<gene>
    <name evidence="3" type="ORF">OU989_10675</name>
    <name evidence="2" type="ORF">U6C28_05675</name>
</gene>
<dbReference type="KEGG" id="liu:OU989_10675"/>
<dbReference type="AlphaFoldDB" id="A0AAJ5UYF0"/>
<evidence type="ECO:0000313" key="2">
    <source>
        <dbReference type="EMBL" id="MEA0975782.1"/>
    </source>
</evidence>
<evidence type="ECO:0000313" key="5">
    <source>
        <dbReference type="Proteomes" id="UP001289615"/>
    </source>
</evidence>
<feature type="domain" description="DinB-like" evidence="1">
    <location>
        <begin position="17"/>
        <end position="142"/>
    </location>
</feature>
<proteinExistence type="predicted"/>
<organism evidence="3 4">
    <name type="scientific">Lysinibacillus irui</name>
    <dbReference type="NCBI Taxonomy" id="2998077"/>
    <lineage>
        <taxon>Bacteria</taxon>
        <taxon>Bacillati</taxon>
        <taxon>Bacillota</taxon>
        <taxon>Bacilli</taxon>
        <taxon>Bacillales</taxon>
        <taxon>Bacillaceae</taxon>
        <taxon>Lysinibacillus</taxon>
    </lineage>
</organism>
<dbReference type="EMBL" id="CP113527">
    <property type="protein sequence ID" value="WDV08905.1"/>
    <property type="molecule type" value="Genomic_DNA"/>
</dbReference>
<dbReference type="SUPFAM" id="SSF109854">
    <property type="entry name" value="DinB/YfiT-like putative metalloenzymes"/>
    <property type="match status" value="1"/>
</dbReference>